<protein>
    <submittedName>
        <fullName evidence="2">Uncharacterized protein</fullName>
    </submittedName>
</protein>
<evidence type="ECO:0000256" key="1">
    <source>
        <dbReference type="SAM" id="MobiDB-lite"/>
    </source>
</evidence>
<keyword evidence="3" id="KW-1185">Reference proteome</keyword>
<evidence type="ECO:0000313" key="3">
    <source>
        <dbReference type="Proteomes" id="UP001287286"/>
    </source>
</evidence>
<reference evidence="2 3" key="1">
    <citation type="journal article" date="2024" name="Microbiol. Resour. Announc.">
        <title>Genome annotations for the ascomycete fungi Trichoderma harzianum, Trichoderma aggressivum, and Purpureocillium lilacinum.</title>
        <authorList>
            <person name="Beijen E.P.W."/>
            <person name="Ohm R.A."/>
        </authorList>
    </citation>
    <scope>NUCLEOTIDE SEQUENCE [LARGE SCALE GENOMIC DNA]</scope>
    <source>
        <strain evidence="2 3">CBS 150709</strain>
    </source>
</reference>
<name>A0ABR0BR04_PURLI</name>
<dbReference type="Proteomes" id="UP001287286">
    <property type="component" value="Unassembled WGS sequence"/>
</dbReference>
<feature type="region of interest" description="Disordered" evidence="1">
    <location>
        <begin position="271"/>
        <end position="293"/>
    </location>
</feature>
<comment type="caution">
    <text evidence="2">The sequence shown here is derived from an EMBL/GenBank/DDBJ whole genome shotgun (WGS) entry which is preliminary data.</text>
</comment>
<evidence type="ECO:0000313" key="2">
    <source>
        <dbReference type="EMBL" id="KAK4086123.1"/>
    </source>
</evidence>
<feature type="compositionally biased region" description="Basic residues" evidence="1">
    <location>
        <begin position="271"/>
        <end position="281"/>
    </location>
</feature>
<dbReference type="EMBL" id="JAWRVI010000043">
    <property type="protein sequence ID" value="KAK4086123.1"/>
    <property type="molecule type" value="Genomic_DNA"/>
</dbReference>
<organism evidence="2 3">
    <name type="scientific">Purpureocillium lilacinum</name>
    <name type="common">Paecilomyces lilacinus</name>
    <dbReference type="NCBI Taxonomy" id="33203"/>
    <lineage>
        <taxon>Eukaryota</taxon>
        <taxon>Fungi</taxon>
        <taxon>Dikarya</taxon>
        <taxon>Ascomycota</taxon>
        <taxon>Pezizomycotina</taxon>
        <taxon>Sordariomycetes</taxon>
        <taxon>Hypocreomycetidae</taxon>
        <taxon>Hypocreales</taxon>
        <taxon>Ophiocordycipitaceae</taxon>
        <taxon>Purpureocillium</taxon>
    </lineage>
</organism>
<sequence>MPPPRPLASVRPVRDPRVFQNPARHGQCALPGVIVRAGFRFVSFPSRGLFFLLYPCSQSSYLPFEKPKPGRRAAARLARHVVNSFTHSDVIAWAAAAAAQAREAGEGKATTEVGGEVAIYVRGGGTGKAKGKKEGGKREEKKLSCNRDLAREKLLLVATRICSVTAFRRRNVHDTHCSYVRTRTRYASPKVFGRAGPLWNALPFHDEGSLAPLAECPSPSGQFPDSWLAGTQMLRHDTTRHDTMGRRAYNALPCPVRPSWSARLCSAHCSGRTHARPHPVRHPTETGEGAGQRAAPVWHADLNIRVAKARRRGSQLPSMAVAVALVSPSGERVPVLDRAACLTD</sequence>
<proteinExistence type="predicted"/>
<accession>A0ABR0BR04</accession>
<gene>
    <name evidence="2" type="ORF">Purlil1_9435</name>
</gene>